<keyword evidence="3" id="KW-1185">Reference proteome</keyword>
<evidence type="ECO:0000313" key="3">
    <source>
        <dbReference type="Proteomes" id="UP000006890"/>
    </source>
</evidence>
<dbReference type="HOGENOM" id="CLU_011601_0_0_9"/>
<dbReference type="REBASE" id="28850">
    <property type="entry name" value="M.Chy108ORF1150P"/>
</dbReference>
<protein>
    <recommendedName>
        <fullName evidence="1">DUF1156 domain-containing protein</fullName>
    </recommendedName>
</protein>
<dbReference type="AlphaFoldDB" id="E4Q8V2"/>
<accession>E4Q8V2</accession>
<evidence type="ECO:0000313" key="2">
    <source>
        <dbReference type="EMBL" id="ADQ06871.1"/>
    </source>
</evidence>
<evidence type="ECO:0000259" key="1">
    <source>
        <dbReference type="Pfam" id="PF06634"/>
    </source>
</evidence>
<name>E4Q8V2_CALH1</name>
<dbReference type="Proteomes" id="UP000006890">
    <property type="component" value="Chromosome"/>
</dbReference>
<dbReference type="EMBL" id="CP002219">
    <property type="protein sequence ID" value="ADQ06871.1"/>
    <property type="molecule type" value="Genomic_DNA"/>
</dbReference>
<dbReference type="NCBIfam" id="NF042963">
    <property type="entry name" value="DUF1156_antiphage"/>
    <property type="match status" value="1"/>
</dbReference>
<dbReference type="InterPro" id="IPR029063">
    <property type="entry name" value="SAM-dependent_MTases_sf"/>
</dbReference>
<proteinExistence type="predicted"/>
<dbReference type="Gene3D" id="3.40.50.150">
    <property type="entry name" value="Vaccinia Virus protein VP39"/>
    <property type="match status" value="1"/>
</dbReference>
<dbReference type="OrthoDB" id="9800801at2"/>
<dbReference type="SUPFAM" id="SSF53335">
    <property type="entry name" value="S-adenosyl-L-methionine-dependent methyltransferases"/>
    <property type="match status" value="1"/>
</dbReference>
<dbReference type="eggNOG" id="COG1743">
    <property type="taxonomic scope" value="Bacteria"/>
</dbReference>
<organism evidence="2 3">
    <name type="scientific">Caldicellulosiruptor hydrothermalis (strain DSM 18901 / VKM B-2411 / 108)</name>
    <dbReference type="NCBI Taxonomy" id="632292"/>
    <lineage>
        <taxon>Bacteria</taxon>
        <taxon>Bacillati</taxon>
        <taxon>Bacillota</taxon>
        <taxon>Bacillota incertae sedis</taxon>
        <taxon>Caldicellulosiruptorales</taxon>
        <taxon>Caldicellulosiruptoraceae</taxon>
        <taxon>Caldicellulosiruptor</taxon>
    </lineage>
</organism>
<dbReference type="STRING" id="632292.Calhy_1150"/>
<dbReference type="InterPro" id="IPR009537">
    <property type="entry name" value="DUF1156"/>
</dbReference>
<sequence length="967" mass="112097">MEKSFIEVQFPVSKLSKEAFKERKAGAGQTLTGLGKWWGRKPLVLVRALLLGLLLPATDDPKKDMKIFLKLMAMDEEGLKLRRKSIISARDLFEFATEEEKTRYFDVTDDGKISYKKNLKKAEREEIQEKIFKRMPYEQKLKYCKRPEEIENLPKSAWDEINEHLGTNAYSYSSLIEELGKKRFGQIPTVGDCFCGGGSIPFEAARLGFGVFASDLNPIAMLLTWAALNLLSLPEDAIEKLKDFQKRIFEQADKIVTQWQIEHNSKGHRANAYLYCVETICPECGFKVPLLPSLVIGKNSKTIAVLHENPVKKGFDIEIKMNVSQSELEQAAKNGTVKDGYLICPHCKMETSISSIRGDKVDESGKTIWGLRRWEKHEFIPREDDVFQERLYCIRYEDEKGHRYYKAPDDEDLEREKKVIDLLKERFDEWQQKGYIPSDMIEEGEKTNEPVRTRGWAYWHQLFNPRQLLLHGLLMELIDKEARTKEEKIVGLLGVNRCCNWNSKLSHWENKYVENGRQTFYNQALNSFYLYATRPLHSLKEMILIEISSFLQLNNHNMVDVFLSDARDINQSCHIWITDPPYADAINYHELSEFFLAWDKKFLKEVFPDWYTDSKRALAVRGDRELFKAAFTEILKNIVSNMPENGYFVLMFTHQDSQVFADLTEILLNSGLLSVNAWSIATETEDNMSEGNFVQSTVCVVLKKIDRTQLEPVFIEELYPFGKEEVERQIKLMYELDKDEAEPNFSPTDLELSGYYAALRVLTSCNLKATNQKIKEFLDSMREYASSYIVPEGLKYLGFDQDTIYEIWRKMESYEKFYIRGIEFETRGEKRIGAYQDAARSLGVADYDELFAVKKSNSARLRTASELGQELLDTKHAFSTTILRLCLLAINSAIKKDQEINDTAEAVALSHEMLKTKLGTKYWNNKSKIEIIFRYLARLEKIDGMEHWQNDSKIASYLAERVANDRL</sequence>
<gene>
    <name evidence="2" type="ordered locus">Calhy_1150</name>
</gene>
<feature type="domain" description="DUF1156" evidence="1">
    <location>
        <begin position="9"/>
        <end position="70"/>
    </location>
</feature>
<reference evidence="2 3" key="2">
    <citation type="journal article" date="2011" name="J. Bacteriol.">
        <title>Complete genome sequences for the anaerobic, extremely thermophilic plant biomass-degrading bacteria Caldicellulosiruptor hydrothermalis, Caldicellulosiruptor kristjanssonii, Caldicellulosiruptor kronotskyensis, Caldicellulosiruptor owensenis, and Caldicellulosiruptor lactoaceticus.</title>
        <authorList>
            <person name="Blumer-Schuette S.E."/>
            <person name="Ozdemir I."/>
            <person name="Mistry D."/>
            <person name="Lucas S."/>
            <person name="Lapidus A."/>
            <person name="Cheng J.F."/>
            <person name="Goodwin L.A."/>
            <person name="Pitluck S."/>
            <person name="Land M.L."/>
            <person name="Hauser L.J."/>
            <person name="Woyke T."/>
            <person name="Mikhailova N."/>
            <person name="Pati A."/>
            <person name="Kyrpides N.C."/>
            <person name="Ivanova N."/>
            <person name="Detter J.C."/>
            <person name="Walston-Davenport K."/>
            <person name="Han S."/>
            <person name="Adams M.W."/>
            <person name="Kelly R.M."/>
        </authorList>
    </citation>
    <scope>NUCLEOTIDE SEQUENCE [LARGE SCALE GENOMIC DNA]</scope>
    <source>
        <strain evidence="3">DSM 18901 / VKM B-2411 / 108</strain>
    </source>
</reference>
<dbReference type="InterPro" id="IPR049953">
    <property type="entry name" value="Antiphage_assoc"/>
</dbReference>
<dbReference type="KEGG" id="chd:Calhy_1150"/>
<dbReference type="Pfam" id="PF06634">
    <property type="entry name" value="DUF1156"/>
    <property type="match status" value="1"/>
</dbReference>
<dbReference type="RefSeq" id="WP_013403051.1">
    <property type="nucleotide sequence ID" value="NC_014652.1"/>
</dbReference>
<reference key="1">
    <citation type="submission" date="2010-09" db="EMBL/GenBank/DDBJ databases">
        <title>Complete sequence of Caldicellulosiruptor hydrothermalis 108.</title>
        <authorList>
            <consortium name="US DOE Joint Genome Institute"/>
            <person name="Lucas S."/>
            <person name="Copeland A."/>
            <person name="Lapidus A."/>
            <person name="Cheng J.-F."/>
            <person name="Bruce D."/>
            <person name="Goodwin L."/>
            <person name="Pitluck S."/>
            <person name="Davenport K."/>
            <person name="Detter J.C."/>
            <person name="Han C."/>
            <person name="Tapia R."/>
            <person name="Land M."/>
            <person name="Hauser L."/>
            <person name="Chang Y.-J."/>
            <person name="Jeffries C."/>
            <person name="Kyrpides N."/>
            <person name="Ivanova N."/>
            <person name="Mikhailova N."/>
            <person name="Blumer-Schuette S.E."/>
            <person name="Kelly R.M."/>
            <person name="Woyke T."/>
        </authorList>
    </citation>
    <scope>NUCLEOTIDE SEQUENCE</scope>
    <source>
        <strain>108</strain>
    </source>
</reference>